<keyword evidence="2" id="KW-1185">Reference proteome</keyword>
<evidence type="ECO:0000313" key="1">
    <source>
        <dbReference type="EMBL" id="KAJ0043241.1"/>
    </source>
</evidence>
<gene>
    <name evidence="1" type="ORF">Pint_19062</name>
</gene>
<name>A0ACC0YZA4_9ROSI</name>
<sequence length="69" mass="8034">MDHPFPSNLITFNGYRIISPLPFGKINPLMKPKCYIFSGGVRLNHSILYPIFLEFRFIQISVLIHVDQK</sequence>
<protein>
    <submittedName>
        <fullName evidence="1">Uncharacterized protein</fullName>
    </submittedName>
</protein>
<comment type="caution">
    <text evidence="1">The sequence shown here is derived from an EMBL/GenBank/DDBJ whole genome shotgun (WGS) entry which is preliminary data.</text>
</comment>
<evidence type="ECO:0000313" key="2">
    <source>
        <dbReference type="Proteomes" id="UP001163603"/>
    </source>
</evidence>
<dbReference type="EMBL" id="CM047739">
    <property type="protein sequence ID" value="KAJ0043241.1"/>
    <property type="molecule type" value="Genomic_DNA"/>
</dbReference>
<organism evidence="1 2">
    <name type="scientific">Pistacia integerrima</name>
    <dbReference type="NCBI Taxonomy" id="434235"/>
    <lineage>
        <taxon>Eukaryota</taxon>
        <taxon>Viridiplantae</taxon>
        <taxon>Streptophyta</taxon>
        <taxon>Embryophyta</taxon>
        <taxon>Tracheophyta</taxon>
        <taxon>Spermatophyta</taxon>
        <taxon>Magnoliopsida</taxon>
        <taxon>eudicotyledons</taxon>
        <taxon>Gunneridae</taxon>
        <taxon>Pentapetalae</taxon>
        <taxon>rosids</taxon>
        <taxon>malvids</taxon>
        <taxon>Sapindales</taxon>
        <taxon>Anacardiaceae</taxon>
        <taxon>Pistacia</taxon>
    </lineage>
</organism>
<proteinExistence type="predicted"/>
<accession>A0ACC0YZA4</accession>
<reference evidence="2" key="1">
    <citation type="journal article" date="2023" name="G3 (Bethesda)">
        <title>Genome assembly and association tests identify interacting loci associated with vigor, precocity, and sex in interspecific pistachio rootstocks.</title>
        <authorList>
            <person name="Palmer W."/>
            <person name="Jacygrad E."/>
            <person name="Sagayaradj S."/>
            <person name="Cavanaugh K."/>
            <person name="Han R."/>
            <person name="Bertier L."/>
            <person name="Beede B."/>
            <person name="Kafkas S."/>
            <person name="Golino D."/>
            <person name="Preece J."/>
            <person name="Michelmore R."/>
        </authorList>
    </citation>
    <scope>NUCLEOTIDE SEQUENCE [LARGE SCALE GENOMIC DNA]</scope>
</reference>
<dbReference type="Proteomes" id="UP001163603">
    <property type="component" value="Chromosome 4"/>
</dbReference>